<reference evidence="2" key="2">
    <citation type="submission" date="2012-10" db="EMBL/GenBank/DDBJ databases">
        <authorList>
            <consortium name="The Broad Institute Genome Sequencing Platform"/>
            <consortium name="The Broad Institute Genome Sequencing Center for Infectious Disease"/>
            <person name="Cuomo C."/>
            <person name="Troemel E."/>
            <person name="Walker B."/>
            <person name="Young S.K."/>
            <person name="Zeng Q."/>
            <person name="Gargeya S."/>
            <person name="Fitzgerald M."/>
            <person name="Haas B."/>
            <person name="Abouelleil A."/>
            <person name="Alvarado L."/>
            <person name="Arachchi H.M."/>
            <person name="Berlin A.M."/>
            <person name="Chapman S.B."/>
            <person name="Goldberg J."/>
            <person name="Griggs A."/>
            <person name="Gujja S."/>
            <person name="Hansen M."/>
            <person name="Howarth C."/>
            <person name="Imamovic A."/>
            <person name="Larimer J."/>
            <person name="McCowan C."/>
            <person name="Murphy C."/>
            <person name="Neiman D."/>
            <person name="Pearson M."/>
            <person name="Priest M."/>
            <person name="Roberts A."/>
            <person name="Saif S."/>
            <person name="Shea T."/>
            <person name="Sisk P."/>
            <person name="Sykes S."/>
            <person name="Wortman J."/>
            <person name="Nusbaum C."/>
            <person name="Birren B."/>
        </authorList>
    </citation>
    <scope>NUCLEOTIDE SEQUENCE</scope>
    <source>
        <strain evidence="2">ERTm6</strain>
    </source>
</reference>
<name>H8ZDI9_NEMA1</name>
<dbReference type="HOGENOM" id="CLU_2038675_0_0_1"/>
<evidence type="ECO:0000313" key="1">
    <source>
        <dbReference type="EMBL" id="EHY65214.1"/>
    </source>
</evidence>
<organism evidence="1">
    <name type="scientific">Nematocida ausubeli (strain ATCC PRA-371 / ERTm2)</name>
    <name type="common">Nematode killer fungus</name>
    <dbReference type="NCBI Taxonomy" id="1913371"/>
    <lineage>
        <taxon>Eukaryota</taxon>
        <taxon>Fungi</taxon>
        <taxon>Fungi incertae sedis</taxon>
        <taxon>Microsporidia</taxon>
        <taxon>Nematocida</taxon>
    </lineage>
</organism>
<proteinExistence type="predicted"/>
<sequence length="123" mass="14047">MEGETYGSISRASESGVFCSREIEFIHGRRTEEGIFRVMVERRITRTKYLVQDVSGKGILNLEKISSEVVAKIVKRESKEKEKIHLLVIGKLQSKDPQEFPVLDALSITLFTFENGLQHILRP</sequence>
<dbReference type="Proteomes" id="UP000005622">
    <property type="component" value="Unassembled WGS sequence"/>
</dbReference>
<dbReference type="OrthoDB" id="2187206at2759"/>
<dbReference type="AlphaFoldDB" id="H8ZDI9"/>
<evidence type="ECO:0000313" key="3">
    <source>
        <dbReference type="Proteomes" id="UP000054524"/>
    </source>
</evidence>
<gene>
    <name evidence="1" type="ORF">NERG_01660</name>
    <name evidence="2" type="ORF">NESG_00232</name>
</gene>
<protein>
    <submittedName>
        <fullName evidence="1">Uncharacterized protein</fullName>
    </submittedName>
</protein>
<evidence type="ECO:0000313" key="2">
    <source>
        <dbReference type="EMBL" id="KFG27156.1"/>
    </source>
</evidence>
<reference evidence="2 3" key="3">
    <citation type="journal article" date="2014" name="Genome Announc.">
        <title>Genome Sequence of the Microsporidian Species Nematocida sp1 Strain ERTm6 (ATCC PRA-372).</title>
        <authorList>
            <person name="Bakowski M.A."/>
            <person name="Priest M."/>
            <person name="Young S."/>
            <person name="Cuomo C.A."/>
            <person name="Troemel E.R."/>
        </authorList>
    </citation>
    <scope>NUCLEOTIDE SEQUENCE [LARGE SCALE GENOMIC DNA]</scope>
    <source>
        <strain evidence="2 3">ERTm6</strain>
    </source>
</reference>
<dbReference type="EMBL" id="JH604636">
    <property type="protein sequence ID" value="EHY65214.1"/>
    <property type="molecule type" value="Genomic_DNA"/>
</dbReference>
<reference evidence="1" key="1">
    <citation type="submission" date="2011-03" db="EMBL/GenBank/DDBJ databases">
        <title>The Genome Sequence of Nematocida sp1 strain ERTm2.</title>
        <authorList>
            <consortium name="The Broad Institute Genome Sequencing Platform"/>
            <consortium name="The Broad Institute Genome Sequencing Center for Infectious Disease"/>
            <person name="Cuomo C."/>
            <person name="Troemel E."/>
            <person name="Young S.K."/>
            <person name="Zeng Q."/>
            <person name="Gargeya S."/>
            <person name="Fitzgerald M."/>
            <person name="Haas B."/>
            <person name="Abouelleil A."/>
            <person name="Alvarado L."/>
            <person name="Arachchi H.M."/>
            <person name="Berlin A."/>
            <person name="Brown A."/>
            <person name="Chapman S.B."/>
            <person name="Chen Z."/>
            <person name="Dunbar C."/>
            <person name="Freedman E."/>
            <person name="Gearin G."/>
            <person name="Gellesch M."/>
            <person name="Goldberg J."/>
            <person name="Griggs A."/>
            <person name="Gujja S."/>
            <person name="Heilman E.R."/>
            <person name="Heiman D."/>
            <person name="Howarth C."/>
            <person name="Larson L."/>
            <person name="Lui A."/>
            <person name="MacDonald P.J.P."/>
            <person name="Mehta T."/>
            <person name="Montmayeur A."/>
            <person name="Murphy C."/>
            <person name="Neiman D."/>
            <person name="Pearson M."/>
            <person name="Priest M."/>
            <person name="Roberts A."/>
            <person name="Saif S."/>
            <person name="Shea T."/>
            <person name="Shenoy N."/>
            <person name="Sisk P."/>
            <person name="Stolte C."/>
            <person name="Sykes S."/>
            <person name="White J."/>
            <person name="Yandava C."/>
            <person name="Wortman J."/>
            <person name="Nusbaum C."/>
            <person name="Birren B."/>
        </authorList>
    </citation>
    <scope>NUCLEOTIDE SEQUENCE</scope>
    <source>
        <strain evidence="1">ERTm2</strain>
    </source>
</reference>
<accession>H8ZDI9</accession>
<accession>A0A086J4T8</accession>
<dbReference type="Proteomes" id="UP000054524">
    <property type="component" value="Unassembled WGS sequence"/>
</dbReference>
<keyword evidence="3" id="KW-1185">Reference proteome</keyword>
<dbReference type="EMBL" id="AKIJ01000001">
    <property type="protein sequence ID" value="KFG27156.1"/>
    <property type="molecule type" value="Genomic_DNA"/>
</dbReference>